<name>A0A0A9B1Q2_ARUDO</name>
<accession>A0A0A9B1Q2</accession>
<dbReference type="AlphaFoldDB" id="A0A0A9B1Q2"/>
<proteinExistence type="predicted"/>
<organism evidence="1">
    <name type="scientific">Arundo donax</name>
    <name type="common">Giant reed</name>
    <name type="synonym">Donax arundinaceus</name>
    <dbReference type="NCBI Taxonomy" id="35708"/>
    <lineage>
        <taxon>Eukaryota</taxon>
        <taxon>Viridiplantae</taxon>
        <taxon>Streptophyta</taxon>
        <taxon>Embryophyta</taxon>
        <taxon>Tracheophyta</taxon>
        <taxon>Spermatophyta</taxon>
        <taxon>Magnoliopsida</taxon>
        <taxon>Liliopsida</taxon>
        <taxon>Poales</taxon>
        <taxon>Poaceae</taxon>
        <taxon>PACMAD clade</taxon>
        <taxon>Arundinoideae</taxon>
        <taxon>Arundineae</taxon>
        <taxon>Arundo</taxon>
    </lineage>
</organism>
<sequence length="36" mass="4441">MWNRDTTTQHIVITRFSKQMLLGSTIAHWYIFLHFF</sequence>
<evidence type="ECO:0000313" key="1">
    <source>
        <dbReference type="EMBL" id="JAD57924.1"/>
    </source>
</evidence>
<dbReference type="EMBL" id="GBRH01239971">
    <property type="protein sequence ID" value="JAD57924.1"/>
    <property type="molecule type" value="Transcribed_RNA"/>
</dbReference>
<protein>
    <submittedName>
        <fullName evidence="1">Uncharacterized protein</fullName>
    </submittedName>
</protein>
<reference evidence="1" key="1">
    <citation type="submission" date="2014-09" db="EMBL/GenBank/DDBJ databases">
        <authorList>
            <person name="Magalhaes I.L.F."/>
            <person name="Oliveira U."/>
            <person name="Santos F.R."/>
            <person name="Vidigal T.H.D.A."/>
            <person name="Brescovit A.D."/>
            <person name="Santos A.J."/>
        </authorList>
    </citation>
    <scope>NUCLEOTIDE SEQUENCE</scope>
    <source>
        <tissue evidence="1">Shoot tissue taken approximately 20 cm above the soil surface</tissue>
    </source>
</reference>
<reference evidence="1" key="2">
    <citation type="journal article" date="2015" name="Data Brief">
        <title>Shoot transcriptome of the giant reed, Arundo donax.</title>
        <authorList>
            <person name="Barrero R.A."/>
            <person name="Guerrero F.D."/>
            <person name="Moolhuijzen P."/>
            <person name="Goolsby J.A."/>
            <person name="Tidwell J."/>
            <person name="Bellgard S.E."/>
            <person name="Bellgard M.I."/>
        </authorList>
    </citation>
    <scope>NUCLEOTIDE SEQUENCE</scope>
    <source>
        <tissue evidence="1">Shoot tissue taken approximately 20 cm above the soil surface</tissue>
    </source>
</reference>